<feature type="transmembrane region" description="Helical" evidence="2">
    <location>
        <begin position="63"/>
        <end position="83"/>
    </location>
</feature>
<keyword evidence="2" id="KW-0472">Membrane</keyword>
<reference evidence="3 4" key="1">
    <citation type="submission" date="2021-02" db="EMBL/GenBank/DDBJ databases">
        <title>Paracoccus methylovroum sp.nov., a new methanol and methylamine utilizing methylotrophic denitrifer.</title>
        <authorList>
            <person name="Timsy T."/>
            <person name="Behrendt U."/>
            <person name="Ulrich A."/>
            <person name="Spanner T."/>
            <person name="Foesel B.U."/>
            <person name="Horn M.A."/>
            <person name="Kolb S."/>
        </authorList>
    </citation>
    <scope>NUCLEOTIDE SEQUENCE [LARGE SCALE GENOMIC DNA]</scope>
    <source>
        <strain evidence="3 4">H4-D09</strain>
    </source>
</reference>
<feature type="region of interest" description="Disordered" evidence="1">
    <location>
        <begin position="156"/>
        <end position="232"/>
    </location>
</feature>
<feature type="transmembrane region" description="Helical" evidence="2">
    <location>
        <begin position="90"/>
        <end position="108"/>
    </location>
</feature>
<keyword evidence="2" id="KW-1133">Transmembrane helix</keyword>
<name>A0ABX7JJM9_9RHOB</name>
<accession>A0ABX7JJM9</accession>
<gene>
    <name evidence="3" type="ORF">JWJ88_05695</name>
</gene>
<keyword evidence="2" id="KW-0812">Transmembrane</keyword>
<evidence type="ECO:0000313" key="3">
    <source>
        <dbReference type="EMBL" id="QRZ14151.1"/>
    </source>
</evidence>
<protein>
    <submittedName>
        <fullName evidence="3">Uncharacterized protein</fullName>
    </submittedName>
</protein>
<organism evidence="3 4">
    <name type="scientific">Paracoccus methylovorus</name>
    <dbReference type="NCBI Taxonomy" id="2812658"/>
    <lineage>
        <taxon>Bacteria</taxon>
        <taxon>Pseudomonadati</taxon>
        <taxon>Pseudomonadota</taxon>
        <taxon>Alphaproteobacteria</taxon>
        <taxon>Rhodobacterales</taxon>
        <taxon>Paracoccaceae</taxon>
        <taxon>Paracoccus</taxon>
    </lineage>
</organism>
<proteinExistence type="predicted"/>
<evidence type="ECO:0000256" key="2">
    <source>
        <dbReference type="SAM" id="Phobius"/>
    </source>
</evidence>
<dbReference type="EMBL" id="CP070368">
    <property type="protein sequence ID" value="QRZ14151.1"/>
    <property type="molecule type" value="Genomic_DNA"/>
</dbReference>
<sequence length="232" mass="24000">MARFDLAWPLAGAFAAVLSALALGVSSALRGLPVWMPLNATTHALHGPAAATTTAFDLTHTGLGAAIHVVSCFFWAAVAVLLIRKAARGGAAVAWLTGLATATIAGLIDYGLMPARLRPGWELVLSPLGVIAGLVALGVGLSLGLIAAQAMASRAPGTSTGLDRYPPVRNPTKTSQVIPDSALDRLRQPAPDVLDQRQQRVDPAGAVTDDPNRHGNGNKQPGQPAPQERPDR</sequence>
<feature type="transmembrane region" description="Helical" evidence="2">
    <location>
        <begin position="128"/>
        <end position="148"/>
    </location>
</feature>
<keyword evidence="4" id="KW-1185">Reference proteome</keyword>
<dbReference type="Proteomes" id="UP000663629">
    <property type="component" value="Chromosome 1"/>
</dbReference>
<evidence type="ECO:0000256" key="1">
    <source>
        <dbReference type="SAM" id="MobiDB-lite"/>
    </source>
</evidence>
<evidence type="ECO:0000313" key="4">
    <source>
        <dbReference type="Proteomes" id="UP000663629"/>
    </source>
</evidence>